<feature type="region of interest" description="Disordered" evidence="3">
    <location>
        <begin position="21"/>
        <end position="57"/>
    </location>
</feature>
<feature type="disulfide bond" evidence="2">
    <location>
        <begin position="1062"/>
        <end position="1100"/>
    </location>
</feature>
<dbReference type="PANTHER" id="PTHR37981">
    <property type="entry name" value="LIPASE 2"/>
    <property type="match status" value="1"/>
</dbReference>
<feature type="region of interest" description="Disordered" evidence="3">
    <location>
        <begin position="354"/>
        <end position="384"/>
    </location>
</feature>
<keyword evidence="4" id="KW-0732">Signal</keyword>
<dbReference type="Proteomes" id="UP000641932">
    <property type="component" value="Unassembled WGS sequence"/>
</dbReference>
<evidence type="ECO:0000313" key="6">
    <source>
        <dbReference type="Proteomes" id="UP000641932"/>
    </source>
</evidence>
<feature type="chain" id="PRO_5037507433" description="SGNH hydrolase-type esterase domain-containing protein" evidence="4">
    <location>
        <begin position="20"/>
        <end position="1330"/>
    </location>
</feature>
<dbReference type="GO" id="GO:0019433">
    <property type="term" value="P:triglyceride catabolic process"/>
    <property type="evidence" value="ECO:0007669"/>
    <property type="project" value="TreeGrafter"/>
</dbReference>
<feature type="region of interest" description="Disordered" evidence="3">
    <location>
        <begin position="1028"/>
        <end position="1057"/>
    </location>
</feature>
<evidence type="ECO:0000313" key="5">
    <source>
        <dbReference type="EMBL" id="GGP00934.1"/>
    </source>
</evidence>
<feature type="signal peptide" evidence="4">
    <location>
        <begin position="1"/>
        <end position="19"/>
    </location>
</feature>
<dbReference type="GO" id="GO:0004806">
    <property type="term" value="F:triacylglycerol lipase activity"/>
    <property type="evidence" value="ECO:0007669"/>
    <property type="project" value="TreeGrafter"/>
</dbReference>
<evidence type="ECO:0000256" key="4">
    <source>
        <dbReference type="SAM" id="SignalP"/>
    </source>
</evidence>
<sequence length="1330" mass="140938">MAFAALTGGLIQATAPALAAEAKPKPLPVPSAKPTPTPPARVTDPGSTLGKGWNTSKDRAVTGAADSDGFKILVADSAKAYAWKTTAILAEPGMPADSWIGNTCVMDPHHAAAVYAPRAFTNKPDLMQGGAFAAVVNLTTGKVTKLPFTATLAYFDPSCDTVTRTAAFTAFRDMNDPAKTKTRVVTVNTAGKQGADVALAGEVTSAVPVKDGAVAARGRSLVHIDNSGSVKSLATGSGVPFDIHPTAGGQVAFVDPEDNSSTAHAKIWRGHGTPSLIATGKLGDLELHQGDQGRVFLTGHTTNTPKSAGTDVTRISAPADSDVSTLGRLAVGQVLTPGVRKGLARVKNAGRGFDKSSLGTKAPGGVAQAPDTVDPDQPTTVTSTAPITGKKITQTVTANTPGSGNGAFSPALTGTWATSASRHSAAAVSHDPTDPDRWCSVPRNDVHSLALQPTPNQVEWAVDMAVRGELHAKWLTQGGWRDEAGLGTVDPQGLFPRPSLTGGGRIPANVLLGVMAQESNLWQAEGGSIPGQMGNPLASYDGFYGHKPVEGNPDSYWAIHWDLSDCGYGVGQVTDGMRLAGHEKEGETALSPAKQRGVALDYAVNIAASMYILADKWNEIHEPGQTLTLNNDDASRPENWFAALWNYNSGMNDRSDADQNGNWGLGWYNNPANPAFKPDRKPFLDSKLDPDGWAKDPAHPQDWSYEEKVLGWAAWSIDTGYSYATSGRQDWPGESGYATAGFQPAWWTSDQARSELQPPLDTFCNSHNNCDAANPPHCPDKACYTQYWWHETNATWKNCAAPANACGNESIKYATLRAEPGRGYRLQSGTPVCSTTGLPSNALIVHSMSDNINTYSDCGTTGTDAGHFQFTFYPNESATGPGLGQYEAKADLHQIGGGYDGHFWYAHTRDISHLGGDSGLMTIKGTWTLDQSVPWARVLVHLPDTGAQTRQAAYAIGGSDSTSTHRIVEQRANRWVSLGAFHFTGTPSVTLTNATDDGTADEDIAWDAVAFQPLPGKPNHVVVAMGDSYSSGEGASDPGGDDYYPESDHAGKVDGDKVRDDCHRSKYAWTRRALLPGEALSTTELDDTWSARMDYHLIACSGARHYNILDTSQAGELPQIQQGYLDQNTTLVALSIGGNDMAFADIITKCIMAVTQKCQDASIDERNPDTGEKTGNSTPALKNWAPAWAHETVRPRLVKTLVALHGKAPHAKIVLMGYPRLLESAGQCVPGIGTAEGPWLNSMADTVAKEMKGAVDDANAQSQVNGVFADPRDAFAGQAICGDPETIHGIVLTGRSKADNAAPKPSMKSFHPKVSGTLNYAKAFVGALAQ</sequence>
<feature type="compositionally biased region" description="Low complexity" evidence="3">
    <location>
        <begin position="367"/>
        <end position="382"/>
    </location>
</feature>
<name>A0A917ZZS3_9ACTN</name>
<organism evidence="5 6">
    <name type="scientific">Wenjunlia tyrosinilytica</name>
    <dbReference type="NCBI Taxonomy" id="1544741"/>
    <lineage>
        <taxon>Bacteria</taxon>
        <taxon>Bacillati</taxon>
        <taxon>Actinomycetota</taxon>
        <taxon>Actinomycetes</taxon>
        <taxon>Kitasatosporales</taxon>
        <taxon>Streptomycetaceae</taxon>
        <taxon>Wenjunlia</taxon>
    </lineage>
</organism>
<feature type="disulfide bond" evidence="2">
    <location>
        <begin position="1228"/>
        <end position="1281"/>
    </location>
</feature>
<feature type="active site" evidence="1">
    <location>
        <position position="1311"/>
    </location>
</feature>
<comment type="caution">
    <text evidence="5">The sequence shown here is derived from an EMBL/GenBank/DDBJ whole genome shotgun (WGS) entry which is preliminary data.</text>
</comment>
<keyword evidence="2" id="KW-1015">Disulfide bond</keyword>
<dbReference type="Gene3D" id="3.40.50.1110">
    <property type="entry name" value="SGNH hydrolase"/>
    <property type="match status" value="1"/>
</dbReference>
<gene>
    <name evidence="5" type="ORF">GCM10012280_70780</name>
</gene>
<evidence type="ECO:0000256" key="1">
    <source>
        <dbReference type="PIRSR" id="PIRSR637460-1"/>
    </source>
</evidence>
<dbReference type="InterPro" id="IPR037460">
    <property type="entry name" value="SEST-like"/>
</dbReference>
<feature type="active site" description="Nucleophile" evidence="1">
    <location>
        <position position="1028"/>
    </location>
</feature>
<dbReference type="InterPro" id="IPR036514">
    <property type="entry name" value="SGNH_hydro_sf"/>
</dbReference>
<dbReference type="CDD" id="cd01823">
    <property type="entry name" value="SEST_like"/>
    <property type="match status" value="1"/>
</dbReference>
<evidence type="ECO:0000256" key="3">
    <source>
        <dbReference type="SAM" id="MobiDB-lite"/>
    </source>
</evidence>
<keyword evidence="6" id="KW-1185">Reference proteome</keyword>
<evidence type="ECO:0000256" key="2">
    <source>
        <dbReference type="PIRSR" id="PIRSR637460-2"/>
    </source>
</evidence>
<evidence type="ECO:0008006" key="7">
    <source>
        <dbReference type="Google" id="ProtNLM"/>
    </source>
</evidence>
<proteinExistence type="predicted"/>
<reference evidence="5" key="1">
    <citation type="journal article" date="2014" name="Int. J. Syst. Evol. Microbiol.">
        <title>Complete genome sequence of Corynebacterium casei LMG S-19264T (=DSM 44701T), isolated from a smear-ripened cheese.</title>
        <authorList>
            <consortium name="US DOE Joint Genome Institute (JGI-PGF)"/>
            <person name="Walter F."/>
            <person name="Albersmeier A."/>
            <person name="Kalinowski J."/>
            <person name="Ruckert C."/>
        </authorList>
    </citation>
    <scope>NUCLEOTIDE SEQUENCE</scope>
    <source>
        <strain evidence="5">CGMCC 4.7201</strain>
    </source>
</reference>
<protein>
    <recommendedName>
        <fullName evidence="7">SGNH hydrolase-type esterase domain-containing protein</fullName>
    </recommendedName>
</protein>
<accession>A0A917ZZS3</accession>
<dbReference type="SUPFAM" id="SSF52266">
    <property type="entry name" value="SGNH hydrolase"/>
    <property type="match status" value="1"/>
</dbReference>
<dbReference type="EMBL" id="BMMS01000072">
    <property type="protein sequence ID" value="GGP00934.1"/>
    <property type="molecule type" value="Genomic_DNA"/>
</dbReference>
<dbReference type="PANTHER" id="PTHR37981:SF1">
    <property type="entry name" value="SGNH HYDROLASE-TYPE ESTERASE DOMAIN-CONTAINING PROTEIN"/>
    <property type="match status" value="1"/>
</dbReference>
<feature type="compositionally biased region" description="Basic and acidic residues" evidence="3">
    <location>
        <begin position="1046"/>
        <end position="1057"/>
    </location>
</feature>
<feature type="compositionally biased region" description="Pro residues" evidence="3">
    <location>
        <begin position="25"/>
        <end position="39"/>
    </location>
</feature>
<reference evidence="5" key="2">
    <citation type="submission" date="2020-09" db="EMBL/GenBank/DDBJ databases">
        <authorList>
            <person name="Sun Q."/>
            <person name="Zhou Y."/>
        </authorList>
    </citation>
    <scope>NUCLEOTIDE SEQUENCE</scope>
    <source>
        <strain evidence="5">CGMCC 4.7201</strain>
    </source>
</reference>